<gene>
    <name evidence="1" type="ORF">BCR33DRAFT_720128</name>
</gene>
<name>A0A1Y2BWZ7_9FUNG</name>
<evidence type="ECO:0000313" key="1">
    <source>
        <dbReference type="EMBL" id="ORY39290.1"/>
    </source>
</evidence>
<protein>
    <submittedName>
        <fullName evidence="1">Uncharacterized protein</fullName>
    </submittedName>
</protein>
<sequence>MEEGFVTTPSVSGQGATVYDAKLITPELTARSVDPKRAPIAGREMERGPELLVLGNESMICTATARPPHCPYESGE</sequence>
<comment type="caution">
    <text evidence="1">The sequence shown here is derived from an EMBL/GenBank/DDBJ whole genome shotgun (WGS) entry which is preliminary data.</text>
</comment>
<dbReference type="Proteomes" id="UP000193642">
    <property type="component" value="Unassembled WGS sequence"/>
</dbReference>
<dbReference type="AlphaFoldDB" id="A0A1Y2BWZ7"/>
<proteinExistence type="predicted"/>
<organism evidence="1 2">
    <name type="scientific">Rhizoclosmatium globosum</name>
    <dbReference type="NCBI Taxonomy" id="329046"/>
    <lineage>
        <taxon>Eukaryota</taxon>
        <taxon>Fungi</taxon>
        <taxon>Fungi incertae sedis</taxon>
        <taxon>Chytridiomycota</taxon>
        <taxon>Chytridiomycota incertae sedis</taxon>
        <taxon>Chytridiomycetes</taxon>
        <taxon>Chytridiales</taxon>
        <taxon>Chytriomycetaceae</taxon>
        <taxon>Rhizoclosmatium</taxon>
    </lineage>
</organism>
<dbReference type="EMBL" id="MCGO01000040">
    <property type="protein sequence ID" value="ORY39290.1"/>
    <property type="molecule type" value="Genomic_DNA"/>
</dbReference>
<keyword evidence="2" id="KW-1185">Reference proteome</keyword>
<reference evidence="1 2" key="1">
    <citation type="submission" date="2016-07" db="EMBL/GenBank/DDBJ databases">
        <title>Pervasive Adenine N6-methylation of Active Genes in Fungi.</title>
        <authorList>
            <consortium name="DOE Joint Genome Institute"/>
            <person name="Mondo S.J."/>
            <person name="Dannebaum R.O."/>
            <person name="Kuo R.C."/>
            <person name="Labutti K."/>
            <person name="Haridas S."/>
            <person name="Kuo A."/>
            <person name="Salamov A."/>
            <person name="Ahrendt S.R."/>
            <person name="Lipzen A."/>
            <person name="Sullivan W."/>
            <person name="Andreopoulos W.B."/>
            <person name="Clum A."/>
            <person name="Lindquist E."/>
            <person name="Daum C."/>
            <person name="Ramamoorthy G.K."/>
            <person name="Gryganskyi A."/>
            <person name="Culley D."/>
            <person name="Magnuson J.K."/>
            <person name="James T.Y."/>
            <person name="O'Malley M.A."/>
            <person name="Stajich J.E."/>
            <person name="Spatafora J.W."/>
            <person name="Visel A."/>
            <person name="Grigoriev I.V."/>
        </authorList>
    </citation>
    <scope>NUCLEOTIDE SEQUENCE [LARGE SCALE GENOMIC DNA]</scope>
    <source>
        <strain evidence="1 2">JEL800</strain>
    </source>
</reference>
<evidence type="ECO:0000313" key="2">
    <source>
        <dbReference type="Proteomes" id="UP000193642"/>
    </source>
</evidence>
<accession>A0A1Y2BWZ7</accession>